<sequence>MSWKTEHADGRDLDLDDVLAVYRDSGLGERRPVADRDRMAAMVRRANLIVTAREADGTLVGIARSISDFAYVTYLSDIAVVARHQRSGMGRALIEATRAEAPEAKLVLLSAPAATGYYPRVGFTRHDSAWVLGPGQPLAAPRTGPGPASGDGPATRP</sequence>
<dbReference type="InterPro" id="IPR053144">
    <property type="entry name" value="Acetyltransferase_Butenolide"/>
</dbReference>
<dbReference type="Proteomes" id="UP001500443">
    <property type="component" value="Unassembled WGS sequence"/>
</dbReference>
<feature type="domain" description="N-acetyltransferase" evidence="2">
    <location>
        <begin position="5"/>
        <end position="143"/>
    </location>
</feature>
<evidence type="ECO:0000259" key="2">
    <source>
        <dbReference type="PROSITE" id="PS51186"/>
    </source>
</evidence>
<name>A0ABP5KZI3_9ACTN</name>
<evidence type="ECO:0000313" key="4">
    <source>
        <dbReference type="Proteomes" id="UP001500443"/>
    </source>
</evidence>
<dbReference type="PANTHER" id="PTHR43233">
    <property type="entry name" value="FAMILY N-ACETYLTRANSFERASE, PUTATIVE (AFU_ORTHOLOGUE AFUA_6G03350)-RELATED"/>
    <property type="match status" value="1"/>
</dbReference>
<protein>
    <submittedName>
        <fullName evidence="3">GNAT family N-acetyltransferase</fullName>
    </submittedName>
</protein>
<reference evidence="4" key="1">
    <citation type="journal article" date="2019" name="Int. J. Syst. Evol. Microbiol.">
        <title>The Global Catalogue of Microorganisms (GCM) 10K type strain sequencing project: providing services to taxonomists for standard genome sequencing and annotation.</title>
        <authorList>
            <consortium name="The Broad Institute Genomics Platform"/>
            <consortium name="The Broad Institute Genome Sequencing Center for Infectious Disease"/>
            <person name="Wu L."/>
            <person name="Ma J."/>
        </authorList>
    </citation>
    <scope>NUCLEOTIDE SEQUENCE [LARGE SCALE GENOMIC DNA]</scope>
    <source>
        <strain evidence="4">JCM 15481</strain>
    </source>
</reference>
<feature type="region of interest" description="Disordered" evidence="1">
    <location>
        <begin position="134"/>
        <end position="157"/>
    </location>
</feature>
<dbReference type="Pfam" id="PF13673">
    <property type="entry name" value="Acetyltransf_10"/>
    <property type="match status" value="1"/>
</dbReference>
<evidence type="ECO:0000256" key="1">
    <source>
        <dbReference type="SAM" id="MobiDB-lite"/>
    </source>
</evidence>
<dbReference type="RefSeq" id="WP_344292331.1">
    <property type="nucleotide sequence ID" value="NZ_BAAAPF010000211.1"/>
</dbReference>
<dbReference type="Gene3D" id="3.40.630.30">
    <property type="match status" value="1"/>
</dbReference>
<keyword evidence="4" id="KW-1185">Reference proteome</keyword>
<gene>
    <name evidence="3" type="ORF">GCM10009802_49680</name>
</gene>
<proteinExistence type="predicted"/>
<dbReference type="InterPro" id="IPR016181">
    <property type="entry name" value="Acyl_CoA_acyltransferase"/>
</dbReference>
<dbReference type="SUPFAM" id="SSF55729">
    <property type="entry name" value="Acyl-CoA N-acyltransferases (Nat)"/>
    <property type="match status" value="1"/>
</dbReference>
<comment type="caution">
    <text evidence="3">The sequence shown here is derived from an EMBL/GenBank/DDBJ whole genome shotgun (WGS) entry which is preliminary data.</text>
</comment>
<dbReference type="EMBL" id="BAAAPF010000211">
    <property type="protein sequence ID" value="GAA2139668.1"/>
    <property type="molecule type" value="Genomic_DNA"/>
</dbReference>
<dbReference type="PROSITE" id="PS51186">
    <property type="entry name" value="GNAT"/>
    <property type="match status" value="1"/>
</dbReference>
<dbReference type="InterPro" id="IPR000182">
    <property type="entry name" value="GNAT_dom"/>
</dbReference>
<dbReference type="CDD" id="cd04301">
    <property type="entry name" value="NAT_SF"/>
    <property type="match status" value="1"/>
</dbReference>
<evidence type="ECO:0000313" key="3">
    <source>
        <dbReference type="EMBL" id="GAA2139668.1"/>
    </source>
</evidence>
<organism evidence="3 4">
    <name type="scientific">Streptomyces synnematoformans</name>
    <dbReference type="NCBI Taxonomy" id="415721"/>
    <lineage>
        <taxon>Bacteria</taxon>
        <taxon>Bacillati</taxon>
        <taxon>Actinomycetota</taxon>
        <taxon>Actinomycetes</taxon>
        <taxon>Kitasatosporales</taxon>
        <taxon>Streptomycetaceae</taxon>
        <taxon>Streptomyces</taxon>
    </lineage>
</organism>
<dbReference type="PANTHER" id="PTHR43233:SF1">
    <property type="entry name" value="FAMILY N-ACETYLTRANSFERASE, PUTATIVE (AFU_ORTHOLOGUE AFUA_6G03350)-RELATED"/>
    <property type="match status" value="1"/>
</dbReference>
<accession>A0ABP5KZI3</accession>